<dbReference type="InParanoid" id="A0A0M9UBW7"/>
<feature type="domain" description="RNA polymerase sigma-70" evidence="7">
    <location>
        <begin position="166"/>
        <end position="179"/>
    </location>
</feature>
<dbReference type="OrthoDB" id="147018at2"/>
<feature type="region of interest" description="Sigma-70 factor domain-4" evidence="6">
    <location>
        <begin position="310"/>
        <end position="363"/>
    </location>
</feature>
<proteinExistence type="inferred from homology"/>
<feature type="DNA-binding region" description="H-T-H motif" evidence="6">
    <location>
        <begin position="336"/>
        <end position="355"/>
    </location>
</feature>
<comment type="caution">
    <text evidence="9">The sequence shown here is derived from an EMBL/GenBank/DDBJ whole genome shotgun (WGS) entry which is preliminary data.</text>
</comment>
<dbReference type="GO" id="GO:0006352">
    <property type="term" value="P:DNA-templated transcription initiation"/>
    <property type="evidence" value="ECO:0007669"/>
    <property type="project" value="UniProtKB-UniRule"/>
</dbReference>
<dbReference type="InterPro" id="IPR012760">
    <property type="entry name" value="RNA_pol_sigma_RpoD_C"/>
</dbReference>
<feature type="short sequence motif" description="Interaction with polymerase core subunit RpoC" evidence="6">
    <location>
        <begin position="166"/>
        <end position="169"/>
    </location>
</feature>
<dbReference type="Gene3D" id="1.20.120.1810">
    <property type="match status" value="1"/>
</dbReference>
<name>A0A0M9UBW7_9CHLR</name>
<dbReference type="InterPro" id="IPR009042">
    <property type="entry name" value="RNA_pol_sigma70_r1_2"/>
</dbReference>
<keyword evidence="5 6" id="KW-0804">Transcription</keyword>
<dbReference type="EMBL" id="LGKN01000005">
    <property type="protein sequence ID" value="KPL88044.1"/>
    <property type="molecule type" value="Genomic_DNA"/>
</dbReference>
<evidence type="ECO:0000313" key="9">
    <source>
        <dbReference type="EMBL" id="GAP62298.1"/>
    </source>
</evidence>
<dbReference type="InterPro" id="IPR007627">
    <property type="entry name" value="RNA_pol_sigma70_r2"/>
</dbReference>
<keyword evidence="1 6" id="KW-0963">Cytoplasm</keyword>
<dbReference type="AlphaFoldDB" id="A0A0M9UBW7"/>
<feature type="region of interest" description="Sigma-70 factor domain-2" evidence="6">
    <location>
        <begin position="142"/>
        <end position="212"/>
    </location>
</feature>
<dbReference type="Pfam" id="PF00140">
    <property type="entry name" value="Sigma70_r1_2"/>
    <property type="match status" value="1"/>
</dbReference>
<reference evidence="10 12" key="2">
    <citation type="submission" date="2015-07" db="EMBL/GenBank/DDBJ databases">
        <title>Whole genome sequence of Ardenticatena maritima DSM 23922.</title>
        <authorList>
            <person name="Hemp J."/>
            <person name="Ward L.M."/>
            <person name="Pace L.A."/>
            <person name="Fischer W.W."/>
        </authorList>
    </citation>
    <scope>NUCLEOTIDE SEQUENCE [LARGE SCALE GENOMIC DNA]</scope>
    <source>
        <strain evidence="10 12">110S</strain>
    </source>
</reference>
<dbReference type="InterPro" id="IPR028630">
    <property type="entry name" value="Sigma70_RpoD"/>
</dbReference>
<dbReference type="Gene3D" id="1.10.10.10">
    <property type="entry name" value="Winged helix-like DNA-binding domain superfamily/Winged helix DNA-binding domain"/>
    <property type="match status" value="2"/>
</dbReference>
<evidence type="ECO:0000256" key="1">
    <source>
        <dbReference type="ARBA" id="ARBA00022490"/>
    </source>
</evidence>
<dbReference type="Gene3D" id="1.10.601.10">
    <property type="entry name" value="RNA Polymerase Primary Sigma Factor"/>
    <property type="match status" value="1"/>
</dbReference>
<keyword evidence="2 6" id="KW-0805">Transcription regulation</keyword>
<dbReference type="PATRIC" id="fig|872965.6.peg.1941"/>
<comment type="function">
    <text evidence="6">Sigma factors are initiation factors that promote the attachment of RNA polymerase to specific initiation sites and are then released. This sigma factor is the primary sigma factor during exponential growth.</text>
</comment>
<evidence type="ECO:0000313" key="11">
    <source>
        <dbReference type="Proteomes" id="UP000037784"/>
    </source>
</evidence>
<dbReference type="PRINTS" id="PR00046">
    <property type="entry name" value="SIGMA70FCT"/>
</dbReference>
<keyword evidence="3 6" id="KW-0731">Sigma factor</keyword>
<dbReference type="HAMAP" id="MF_00963">
    <property type="entry name" value="Sigma70_RpoD_SigA"/>
    <property type="match status" value="1"/>
</dbReference>
<dbReference type="FunFam" id="1.10.601.10:FF:000001">
    <property type="entry name" value="RNA polymerase sigma factor SigA"/>
    <property type="match status" value="1"/>
</dbReference>
<comment type="subunit">
    <text evidence="6">Interacts transiently with the RNA polymerase catalytic core.</text>
</comment>
<evidence type="ECO:0000259" key="7">
    <source>
        <dbReference type="PROSITE" id="PS00715"/>
    </source>
</evidence>
<dbReference type="Proteomes" id="UP000050502">
    <property type="component" value="Unassembled WGS sequence"/>
</dbReference>
<dbReference type="InterPro" id="IPR013324">
    <property type="entry name" value="RNA_pol_sigma_r3/r4-like"/>
</dbReference>
<reference evidence="9 11" key="1">
    <citation type="journal article" date="2015" name="Genome Announc.">
        <title>Draft Genome Sequence of a Heterotrophic Facultative Anaerobic Thermophilic Bacterium, Ardenticatena maritima Strain 110ST.</title>
        <authorList>
            <person name="Kawaichi S."/>
            <person name="Yoshida T."/>
            <person name="Sako Y."/>
            <person name="Nakamura R."/>
        </authorList>
    </citation>
    <scope>NUCLEOTIDE SEQUENCE [LARGE SCALE GENOMIC DNA]</scope>
    <source>
        <strain evidence="9 11">110S</strain>
    </source>
</reference>
<dbReference type="Proteomes" id="UP000037784">
    <property type="component" value="Unassembled WGS sequence"/>
</dbReference>
<accession>A0A0M9UBW7</accession>
<dbReference type="GO" id="GO:0005737">
    <property type="term" value="C:cytoplasm"/>
    <property type="evidence" value="ECO:0007669"/>
    <property type="project" value="UniProtKB-SubCell"/>
</dbReference>
<evidence type="ECO:0000313" key="12">
    <source>
        <dbReference type="Proteomes" id="UP000050502"/>
    </source>
</evidence>
<feature type="region of interest" description="Sigma-70 factor domain-3" evidence="6">
    <location>
        <begin position="221"/>
        <end position="297"/>
    </location>
</feature>
<dbReference type="InterPro" id="IPR007630">
    <property type="entry name" value="RNA_pol_sigma70_r4"/>
</dbReference>
<dbReference type="PANTHER" id="PTHR30603">
    <property type="entry name" value="RNA POLYMERASE SIGMA FACTOR RPO"/>
    <property type="match status" value="1"/>
</dbReference>
<organism evidence="9 11">
    <name type="scientific">Ardenticatena maritima</name>
    <dbReference type="NCBI Taxonomy" id="872965"/>
    <lineage>
        <taxon>Bacteria</taxon>
        <taxon>Bacillati</taxon>
        <taxon>Chloroflexota</taxon>
        <taxon>Ardenticatenia</taxon>
        <taxon>Ardenticatenales</taxon>
        <taxon>Ardenticatenaceae</taxon>
        <taxon>Ardenticatena</taxon>
    </lineage>
</organism>
<dbReference type="InterPro" id="IPR013325">
    <property type="entry name" value="RNA_pol_sigma_r2"/>
</dbReference>
<dbReference type="SUPFAM" id="SSF88659">
    <property type="entry name" value="Sigma3 and sigma4 domains of RNA polymerase sigma factors"/>
    <property type="match status" value="2"/>
</dbReference>
<dbReference type="GO" id="GO:0003677">
    <property type="term" value="F:DNA binding"/>
    <property type="evidence" value="ECO:0007669"/>
    <property type="project" value="UniProtKB-UniRule"/>
</dbReference>
<evidence type="ECO:0000259" key="8">
    <source>
        <dbReference type="PROSITE" id="PS00716"/>
    </source>
</evidence>
<gene>
    <name evidence="6" type="primary">sigA</name>
    <name evidence="9" type="ORF">ARMA_0721</name>
    <name evidence="10" type="ORF">SE16_09500</name>
</gene>
<evidence type="ECO:0000256" key="5">
    <source>
        <dbReference type="ARBA" id="ARBA00023163"/>
    </source>
</evidence>
<dbReference type="CDD" id="cd06171">
    <property type="entry name" value="Sigma70_r4"/>
    <property type="match status" value="1"/>
</dbReference>
<dbReference type="SUPFAM" id="SSF88946">
    <property type="entry name" value="Sigma2 domain of RNA polymerase sigma factors"/>
    <property type="match status" value="1"/>
</dbReference>
<dbReference type="PROSITE" id="PS00716">
    <property type="entry name" value="SIGMA70_2"/>
    <property type="match status" value="1"/>
</dbReference>
<dbReference type="Pfam" id="PF04542">
    <property type="entry name" value="Sigma70_r2"/>
    <property type="match status" value="1"/>
</dbReference>
<evidence type="ECO:0000256" key="4">
    <source>
        <dbReference type="ARBA" id="ARBA00023125"/>
    </source>
</evidence>
<comment type="similarity">
    <text evidence="6">Belongs to the sigma-70 factor family. RpoD/SigA subfamily.</text>
</comment>
<evidence type="ECO:0000256" key="2">
    <source>
        <dbReference type="ARBA" id="ARBA00023015"/>
    </source>
</evidence>
<evidence type="ECO:0000256" key="3">
    <source>
        <dbReference type="ARBA" id="ARBA00023082"/>
    </source>
</evidence>
<dbReference type="PROSITE" id="PS00715">
    <property type="entry name" value="SIGMA70_1"/>
    <property type="match status" value="1"/>
</dbReference>
<dbReference type="GO" id="GO:0016987">
    <property type="term" value="F:sigma factor activity"/>
    <property type="evidence" value="ECO:0007669"/>
    <property type="project" value="UniProtKB-UniRule"/>
</dbReference>
<evidence type="ECO:0000313" key="10">
    <source>
        <dbReference type="EMBL" id="KPL88044.1"/>
    </source>
</evidence>
<comment type="subcellular location">
    <subcellularLocation>
        <location evidence="6">Cytoplasm</location>
    </subcellularLocation>
</comment>
<protein>
    <recommendedName>
        <fullName evidence="6">RNA polymerase sigma factor SigA</fullName>
    </recommendedName>
</protein>
<dbReference type="EMBL" id="BBZA01000042">
    <property type="protein sequence ID" value="GAP62298.1"/>
    <property type="molecule type" value="Genomic_DNA"/>
</dbReference>
<dbReference type="InterPro" id="IPR000943">
    <property type="entry name" value="RNA_pol_sigma70"/>
</dbReference>
<evidence type="ECO:0000256" key="6">
    <source>
        <dbReference type="HAMAP-Rule" id="MF_00963"/>
    </source>
</evidence>
<keyword evidence="11" id="KW-1185">Reference proteome</keyword>
<keyword evidence="4 6" id="KW-0238">DNA-binding</keyword>
<dbReference type="Pfam" id="PF04545">
    <property type="entry name" value="Sigma70_r4"/>
    <property type="match status" value="1"/>
</dbReference>
<reference evidence="11" key="3">
    <citation type="submission" date="2015-08" db="EMBL/GenBank/DDBJ databases">
        <title>Draft Genome Sequence of a Heterotrophic Facultative Anaerobic Bacterium Ardenticatena maritima Strain 110S.</title>
        <authorList>
            <person name="Kawaichi S."/>
            <person name="Yoshida T."/>
            <person name="Sako Y."/>
            <person name="Nakamura R."/>
        </authorList>
    </citation>
    <scope>NUCLEOTIDE SEQUENCE [LARGE SCALE GENOMIC DNA]</scope>
    <source>
        <strain evidence="11">110S</strain>
    </source>
</reference>
<dbReference type="InterPro" id="IPR050239">
    <property type="entry name" value="Sigma-70_RNA_pol_init_factors"/>
</dbReference>
<dbReference type="Pfam" id="PF04539">
    <property type="entry name" value="Sigma70_r3"/>
    <property type="match status" value="1"/>
</dbReference>
<sequence>MFDVLLALADKNGSLRMQDILARFSPPPDEETLLILCERLEEAGVEVTADVPERTRSPRPASTSAWRDLSLVNPDDTVGLYLLESCQHPLLTAEQEVELAQRMERGKAAEARLRAEGEVLDDATRRELEALVQDGREARRRLIESNYRLVISIAKRYEGRGVPLLDLIQEGNIGLMRAVEKFDYHLGYKFSTYATWWIRQAITRAIADQSRTIRVPVHMTERISEMKRVERQLSQELGREPTVEELASALNTTPEKVQQMIRVAQHPMSLETPVGDDGETNLSDFIEDDSSPSPLDHTSQHLLREELERVFASLHPREAQILRLRYGLKGGKGMTLEQVGQKYGLTRERIRQIEVEALRKLRHPSRSRRLRDFLA</sequence>
<dbReference type="NCBIfam" id="TIGR02937">
    <property type="entry name" value="sigma70-ECF"/>
    <property type="match status" value="1"/>
</dbReference>
<dbReference type="InterPro" id="IPR007624">
    <property type="entry name" value="RNA_pol_sigma70_r3"/>
</dbReference>
<dbReference type="PANTHER" id="PTHR30603:SF60">
    <property type="entry name" value="RNA POLYMERASE SIGMA FACTOR RPOD"/>
    <property type="match status" value="1"/>
</dbReference>
<dbReference type="InterPro" id="IPR014284">
    <property type="entry name" value="RNA_pol_sigma-70_dom"/>
</dbReference>
<dbReference type="InterPro" id="IPR036388">
    <property type="entry name" value="WH-like_DNA-bd_sf"/>
</dbReference>
<dbReference type="NCBIfam" id="TIGR02393">
    <property type="entry name" value="RpoD_Cterm"/>
    <property type="match status" value="1"/>
</dbReference>
<dbReference type="STRING" id="872965.SE16_09500"/>
<feature type="domain" description="RNA polymerase sigma-70" evidence="8">
    <location>
        <begin position="335"/>
        <end position="361"/>
    </location>
</feature>